<dbReference type="PROSITE" id="PS51470">
    <property type="entry name" value="FG_GAP"/>
    <property type="match status" value="2"/>
</dbReference>
<dbReference type="PANTHER" id="PTHR36220:SF1">
    <property type="entry name" value="GAMMA TUBULIN COMPLEX COMPONENT C-TERMINAL DOMAIN-CONTAINING PROTEIN"/>
    <property type="match status" value="1"/>
</dbReference>
<dbReference type="InterPro" id="IPR013519">
    <property type="entry name" value="Int_alpha_beta-p"/>
</dbReference>
<dbReference type="Proteomes" id="UP001612915">
    <property type="component" value="Unassembled WGS sequence"/>
</dbReference>
<comment type="caution">
    <text evidence="1">The sequence shown here is derived from an EMBL/GenBank/DDBJ whole genome shotgun (WGS) entry which is preliminary data.</text>
</comment>
<name>A0ABW8AQI6_9ACTN</name>
<gene>
    <name evidence="1" type="ORF">ACIB24_16255</name>
</gene>
<dbReference type="EMBL" id="JBITLV010000005">
    <property type="protein sequence ID" value="MFI7588624.1"/>
    <property type="molecule type" value="Genomic_DNA"/>
</dbReference>
<dbReference type="SUPFAM" id="SSF69318">
    <property type="entry name" value="Integrin alpha N-terminal domain"/>
    <property type="match status" value="1"/>
</dbReference>
<sequence>MQRHLVRQRCRRGSLVAAATIGLTTIAAGQAVAFDRITAVGLPGIGGGEVHTREQGGFRQTLTRAAFPGLQQRSNTAFGAAVAIGDLDGNGEMDVAVGDPNTSASGQDGEVDLFFQENARFPATSFQVVRPDGTAHDRFGAAVALSRRGDEYGPVTDLWVGAPGTDVDGVPDAGAVYHYIVTQVENDQPTVVLAQTLTQDTTEVGGVLEPDDRFGSVLAPATSGVVVGVPDEDIGTATDAGAMQRIRIDPDTGDLLTGQIFNQDIKGVPGKAEAGDRFGAAVSEDGLLVGIPGEDVTAPDGSTLENAGAVQTFTANNGLSNMLKPLHYRTQDSPDQPGKAEAGDQFGAAVATGIYDCDEVTLAAVGAPGEDLGSRTNAGAVTLFRAGDGGPPCSTRMLWQGHGLTGRAEPGDRTGATLGTMNGDPEAEENRHDLLAVGVPGEDIEAKGVVDTGRVMTWYLETSSAYGLPDGTGDDEPGARYGTVLGLETS</sequence>
<protein>
    <recommendedName>
        <fullName evidence="3">FG-GAP repeat-containing protein</fullName>
    </recommendedName>
</protein>
<proteinExistence type="predicted"/>
<dbReference type="InterPro" id="IPR028994">
    <property type="entry name" value="Integrin_alpha_N"/>
</dbReference>
<reference evidence="1 2" key="1">
    <citation type="submission" date="2024-10" db="EMBL/GenBank/DDBJ databases">
        <title>The Natural Products Discovery Center: Release of the First 8490 Sequenced Strains for Exploring Actinobacteria Biosynthetic Diversity.</title>
        <authorList>
            <person name="Kalkreuter E."/>
            <person name="Kautsar S.A."/>
            <person name="Yang D."/>
            <person name="Bader C.D."/>
            <person name="Teijaro C.N."/>
            <person name="Fluegel L."/>
            <person name="Davis C.M."/>
            <person name="Simpson J.R."/>
            <person name="Lauterbach L."/>
            <person name="Steele A.D."/>
            <person name="Gui C."/>
            <person name="Meng S."/>
            <person name="Li G."/>
            <person name="Viehrig K."/>
            <person name="Ye F."/>
            <person name="Su P."/>
            <person name="Kiefer A.F."/>
            <person name="Nichols A."/>
            <person name="Cepeda A.J."/>
            <person name="Yan W."/>
            <person name="Fan B."/>
            <person name="Jiang Y."/>
            <person name="Adhikari A."/>
            <person name="Zheng C.-J."/>
            <person name="Schuster L."/>
            <person name="Cowan T.M."/>
            <person name="Smanski M.J."/>
            <person name="Chevrette M.G."/>
            <person name="De Carvalho L.P.S."/>
            <person name="Shen B."/>
        </authorList>
    </citation>
    <scope>NUCLEOTIDE SEQUENCE [LARGE SCALE GENOMIC DNA]</scope>
    <source>
        <strain evidence="1 2">NPDC049639</strain>
    </source>
</reference>
<evidence type="ECO:0000313" key="1">
    <source>
        <dbReference type="EMBL" id="MFI7588624.1"/>
    </source>
</evidence>
<dbReference type="Gene3D" id="2.130.10.130">
    <property type="entry name" value="Integrin alpha, N-terminal"/>
    <property type="match status" value="2"/>
</dbReference>
<dbReference type="RefSeq" id="WP_398282509.1">
    <property type="nucleotide sequence ID" value="NZ_JBITLV010000005.1"/>
</dbReference>
<dbReference type="SMART" id="SM00191">
    <property type="entry name" value="Int_alpha"/>
    <property type="match status" value="4"/>
</dbReference>
<dbReference type="PANTHER" id="PTHR36220">
    <property type="entry name" value="UNNAMED PRODUCT"/>
    <property type="match status" value="1"/>
</dbReference>
<evidence type="ECO:0008006" key="3">
    <source>
        <dbReference type="Google" id="ProtNLM"/>
    </source>
</evidence>
<accession>A0ABW8AQI6</accession>
<evidence type="ECO:0000313" key="2">
    <source>
        <dbReference type="Proteomes" id="UP001612915"/>
    </source>
</evidence>
<keyword evidence="2" id="KW-1185">Reference proteome</keyword>
<organism evidence="1 2">
    <name type="scientific">Spongisporangium articulatum</name>
    <dbReference type="NCBI Taxonomy" id="3362603"/>
    <lineage>
        <taxon>Bacteria</taxon>
        <taxon>Bacillati</taxon>
        <taxon>Actinomycetota</taxon>
        <taxon>Actinomycetes</taxon>
        <taxon>Kineosporiales</taxon>
        <taxon>Kineosporiaceae</taxon>
        <taxon>Spongisporangium</taxon>
    </lineage>
</organism>